<feature type="transmembrane region" description="Helical" evidence="5">
    <location>
        <begin position="235"/>
        <end position="255"/>
    </location>
</feature>
<feature type="transmembrane region" description="Helical" evidence="5">
    <location>
        <begin position="204"/>
        <end position="228"/>
    </location>
</feature>
<evidence type="ECO:0000256" key="5">
    <source>
        <dbReference type="SAM" id="Phobius"/>
    </source>
</evidence>
<gene>
    <name evidence="6" type="ORF">BB559_002365</name>
</gene>
<keyword evidence="2 5" id="KW-0812">Transmembrane</keyword>
<evidence type="ECO:0000313" key="7">
    <source>
        <dbReference type="Proteomes" id="UP000245699"/>
    </source>
</evidence>
<name>A0A2T9YVZ2_9FUNG</name>
<evidence type="ECO:0000256" key="4">
    <source>
        <dbReference type="ARBA" id="ARBA00023136"/>
    </source>
</evidence>
<feature type="transmembrane region" description="Helical" evidence="5">
    <location>
        <begin position="261"/>
        <end position="278"/>
    </location>
</feature>
<accession>A0A2T9YVZ2</accession>
<evidence type="ECO:0000256" key="2">
    <source>
        <dbReference type="ARBA" id="ARBA00022692"/>
    </source>
</evidence>
<dbReference type="EMBL" id="MBFT01000143">
    <property type="protein sequence ID" value="PVU96507.1"/>
    <property type="molecule type" value="Genomic_DNA"/>
</dbReference>
<evidence type="ECO:0000313" key="6">
    <source>
        <dbReference type="EMBL" id="PVU96507.1"/>
    </source>
</evidence>
<dbReference type="GO" id="GO:0000139">
    <property type="term" value="C:Golgi membrane"/>
    <property type="evidence" value="ECO:0007669"/>
    <property type="project" value="InterPro"/>
</dbReference>
<dbReference type="AlphaFoldDB" id="A0A2T9YVZ2"/>
<dbReference type="SUPFAM" id="SSF103481">
    <property type="entry name" value="Multidrug resistance efflux transporter EmrE"/>
    <property type="match status" value="1"/>
</dbReference>
<keyword evidence="7" id="KW-1185">Reference proteome</keyword>
<dbReference type="Proteomes" id="UP000245699">
    <property type="component" value="Unassembled WGS sequence"/>
</dbReference>
<dbReference type="GO" id="GO:0015165">
    <property type="term" value="F:pyrimidine nucleotide-sugar transmembrane transporter activity"/>
    <property type="evidence" value="ECO:0007669"/>
    <property type="project" value="InterPro"/>
</dbReference>
<dbReference type="InterPro" id="IPR007271">
    <property type="entry name" value="Nuc_sug_transpt"/>
</dbReference>
<evidence type="ECO:0000256" key="3">
    <source>
        <dbReference type="ARBA" id="ARBA00022989"/>
    </source>
</evidence>
<dbReference type="InterPro" id="IPR037185">
    <property type="entry name" value="EmrE-like"/>
</dbReference>
<protein>
    <recommendedName>
        <fullName evidence="8">UDP-galactose transporter</fullName>
    </recommendedName>
</protein>
<keyword evidence="3 5" id="KW-1133">Transmembrane helix</keyword>
<dbReference type="STRING" id="61424.A0A2T9YVZ2"/>
<dbReference type="Pfam" id="PF04142">
    <property type="entry name" value="Nuc_sug_transp"/>
    <property type="match status" value="2"/>
</dbReference>
<reference evidence="6 7" key="1">
    <citation type="journal article" date="2018" name="MBio">
        <title>Comparative Genomics Reveals the Core Gene Toolbox for the Fungus-Insect Symbiosis.</title>
        <authorList>
            <person name="Wang Y."/>
            <person name="Stata M."/>
            <person name="Wang W."/>
            <person name="Stajich J.E."/>
            <person name="White M.M."/>
            <person name="Moncalvo J.M."/>
        </authorList>
    </citation>
    <scope>NUCLEOTIDE SEQUENCE [LARGE SCALE GENOMIC DNA]</scope>
    <source>
        <strain evidence="6 7">AUS-77-4</strain>
    </source>
</reference>
<evidence type="ECO:0008006" key="8">
    <source>
        <dbReference type="Google" id="ProtNLM"/>
    </source>
</evidence>
<evidence type="ECO:0000256" key="1">
    <source>
        <dbReference type="ARBA" id="ARBA00004141"/>
    </source>
</evidence>
<dbReference type="OrthoDB" id="408493at2759"/>
<comment type="caution">
    <text evidence="6">The sequence shown here is derived from an EMBL/GenBank/DDBJ whole genome shotgun (WGS) entry which is preliminary data.</text>
</comment>
<feature type="transmembrane region" description="Helical" evidence="5">
    <location>
        <begin position="38"/>
        <end position="62"/>
    </location>
</feature>
<comment type="subcellular location">
    <subcellularLocation>
        <location evidence="1">Membrane</location>
        <topology evidence="1">Multi-pass membrane protein</topology>
    </subcellularLocation>
</comment>
<dbReference type="NCBIfam" id="TIGR00803">
    <property type="entry name" value="nst"/>
    <property type="match status" value="1"/>
</dbReference>
<feature type="transmembrane region" description="Helical" evidence="5">
    <location>
        <begin position="139"/>
        <end position="159"/>
    </location>
</feature>
<keyword evidence="4 5" id="KW-0472">Membrane</keyword>
<feature type="transmembrane region" description="Helical" evidence="5">
    <location>
        <begin position="171"/>
        <end position="192"/>
    </location>
</feature>
<feature type="transmembrane region" description="Helical" evidence="5">
    <location>
        <begin position="12"/>
        <end position="32"/>
    </location>
</feature>
<dbReference type="PANTHER" id="PTHR10231">
    <property type="entry name" value="NUCLEOTIDE-SUGAR TRANSMEMBRANE TRANSPORTER"/>
    <property type="match status" value="1"/>
</dbReference>
<proteinExistence type="predicted"/>
<sequence length="334" mass="36753">MEKKILGISLKYLSLVILVVQNSLLVIVMRYSRTVSDVKYYASTAVFFSEMFKLLVSLVIFYREEYVAVSNLDPATFQVSYQLKILTTALCSVILLKTILGPIKWSSLFLLTLGVALVQLETQAPTASTSKKLGNIQKFQGLVAVGMACFLSGLSGVYFELVLKSTTKSLWLRNVQLSLYSLVPAIVGILFVDGTGIANNGFLYGYTGWTVGAIMCQSVGGLIVAVVVKYADNILKGFATSISIILSCVLSYFIFDFQFSFMFAIGTSFVIYSTYLYGTTPTIKKTPHTCPDENNISEDGIDIDPAHKSGYISLNPIKDFDARKKVYEDAPKTV</sequence>
<feature type="transmembrane region" description="Helical" evidence="5">
    <location>
        <begin position="83"/>
        <end position="103"/>
    </location>
</feature>
<dbReference type="PIRSF" id="PIRSF005799">
    <property type="entry name" value="UDP-gal_transpt"/>
    <property type="match status" value="1"/>
</dbReference>
<organism evidence="6 7">
    <name type="scientific">Furculomyces boomerangus</name>
    <dbReference type="NCBI Taxonomy" id="61424"/>
    <lineage>
        <taxon>Eukaryota</taxon>
        <taxon>Fungi</taxon>
        <taxon>Fungi incertae sedis</taxon>
        <taxon>Zoopagomycota</taxon>
        <taxon>Kickxellomycotina</taxon>
        <taxon>Harpellomycetes</taxon>
        <taxon>Harpellales</taxon>
        <taxon>Harpellaceae</taxon>
        <taxon>Furculomyces</taxon>
    </lineage>
</organism>